<dbReference type="Pfam" id="PF08447">
    <property type="entry name" value="PAS_3"/>
    <property type="match status" value="1"/>
</dbReference>
<evidence type="ECO:0000256" key="6">
    <source>
        <dbReference type="PROSITE-ProRule" id="PRU00169"/>
    </source>
</evidence>
<proteinExistence type="predicted"/>
<dbReference type="PROSITE" id="PS50112">
    <property type="entry name" value="PAS"/>
    <property type="match status" value="2"/>
</dbReference>
<evidence type="ECO:0000313" key="12">
    <source>
        <dbReference type="Proteomes" id="UP000189462"/>
    </source>
</evidence>
<dbReference type="EC" id="2.7.13.3" evidence="2"/>
<dbReference type="InterPro" id="IPR013656">
    <property type="entry name" value="PAS_4"/>
</dbReference>
<organism evidence="11 12">
    <name type="scientific">Thioalkalivibrio denitrificans</name>
    <dbReference type="NCBI Taxonomy" id="108003"/>
    <lineage>
        <taxon>Bacteria</taxon>
        <taxon>Pseudomonadati</taxon>
        <taxon>Pseudomonadota</taxon>
        <taxon>Gammaproteobacteria</taxon>
        <taxon>Chromatiales</taxon>
        <taxon>Ectothiorhodospiraceae</taxon>
        <taxon>Thioalkalivibrio</taxon>
    </lineage>
</organism>
<dbReference type="SMART" id="SM00086">
    <property type="entry name" value="PAC"/>
    <property type="match status" value="1"/>
</dbReference>
<evidence type="ECO:0000313" key="11">
    <source>
        <dbReference type="EMBL" id="OOG23934.1"/>
    </source>
</evidence>
<dbReference type="Gene3D" id="3.30.450.20">
    <property type="entry name" value="PAS domain"/>
    <property type="match status" value="2"/>
</dbReference>
<comment type="caution">
    <text evidence="11">The sequence shown here is derived from an EMBL/GenBank/DDBJ whole genome shotgun (WGS) entry which is preliminary data.</text>
</comment>
<dbReference type="InterPro" id="IPR035965">
    <property type="entry name" value="PAS-like_dom_sf"/>
</dbReference>
<accession>A0A1V3NG08</accession>
<keyword evidence="3 6" id="KW-0597">Phosphoprotein</keyword>
<dbReference type="InterPro" id="IPR001789">
    <property type="entry name" value="Sig_transdc_resp-reg_receiver"/>
</dbReference>
<name>A0A1V3NG08_9GAMM</name>
<evidence type="ECO:0000259" key="9">
    <source>
        <dbReference type="PROSITE" id="PS50112"/>
    </source>
</evidence>
<dbReference type="Pfam" id="PF00072">
    <property type="entry name" value="Response_reg"/>
    <property type="match status" value="1"/>
</dbReference>
<keyword evidence="4" id="KW-0808">Transferase</keyword>
<evidence type="ECO:0000256" key="5">
    <source>
        <dbReference type="ARBA" id="ARBA00022777"/>
    </source>
</evidence>
<dbReference type="Pfam" id="PF08448">
    <property type="entry name" value="PAS_4"/>
    <property type="match status" value="1"/>
</dbReference>
<dbReference type="OrthoDB" id="9793549at2"/>
<evidence type="ECO:0000256" key="7">
    <source>
        <dbReference type="SAM" id="Coils"/>
    </source>
</evidence>
<feature type="domain" description="PAS" evidence="9">
    <location>
        <begin position="316"/>
        <end position="386"/>
    </location>
</feature>
<dbReference type="RefSeq" id="WP_139349882.1">
    <property type="nucleotide sequence ID" value="NZ_MVBK01000056.1"/>
</dbReference>
<dbReference type="InterPro" id="IPR000700">
    <property type="entry name" value="PAS-assoc_C"/>
</dbReference>
<keyword evidence="5" id="KW-0418">Kinase</keyword>
<dbReference type="NCBIfam" id="TIGR00229">
    <property type="entry name" value="sensory_box"/>
    <property type="match status" value="2"/>
</dbReference>
<dbReference type="AlphaFoldDB" id="A0A1V3NG08"/>
<evidence type="ECO:0000256" key="1">
    <source>
        <dbReference type="ARBA" id="ARBA00000085"/>
    </source>
</evidence>
<feature type="modified residue" description="4-aspartylphosphate" evidence="6">
    <location>
        <position position="59"/>
    </location>
</feature>
<feature type="domain" description="PAC" evidence="10">
    <location>
        <begin position="217"/>
        <end position="269"/>
    </location>
</feature>
<dbReference type="InterPro" id="IPR000014">
    <property type="entry name" value="PAS"/>
</dbReference>
<dbReference type="SMART" id="SM00091">
    <property type="entry name" value="PAS"/>
    <property type="match status" value="2"/>
</dbReference>
<dbReference type="Proteomes" id="UP000189462">
    <property type="component" value="Unassembled WGS sequence"/>
</dbReference>
<dbReference type="InterPro" id="IPR013655">
    <property type="entry name" value="PAS_fold_3"/>
</dbReference>
<feature type="coiled-coil region" evidence="7">
    <location>
        <begin position="260"/>
        <end position="326"/>
    </location>
</feature>
<evidence type="ECO:0000256" key="3">
    <source>
        <dbReference type="ARBA" id="ARBA00022553"/>
    </source>
</evidence>
<feature type="domain" description="PAS" evidence="9">
    <location>
        <begin position="141"/>
        <end position="214"/>
    </location>
</feature>
<dbReference type="SUPFAM" id="SSF55785">
    <property type="entry name" value="PYP-like sensor domain (PAS domain)"/>
    <property type="match status" value="2"/>
</dbReference>
<feature type="domain" description="PAC" evidence="10">
    <location>
        <begin position="389"/>
        <end position="417"/>
    </location>
</feature>
<feature type="domain" description="Response regulatory" evidence="8">
    <location>
        <begin position="7"/>
        <end position="126"/>
    </location>
</feature>
<keyword evidence="12" id="KW-1185">Reference proteome</keyword>
<feature type="non-terminal residue" evidence="11">
    <location>
        <position position="417"/>
    </location>
</feature>
<dbReference type="SMART" id="SM00448">
    <property type="entry name" value="REC"/>
    <property type="match status" value="1"/>
</dbReference>
<dbReference type="GO" id="GO:0000160">
    <property type="term" value="P:phosphorelay signal transduction system"/>
    <property type="evidence" value="ECO:0007669"/>
    <property type="project" value="InterPro"/>
</dbReference>
<evidence type="ECO:0000259" key="10">
    <source>
        <dbReference type="PROSITE" id="PS50113"/>
    </source>
</evidence>
<dbReference type="CDD" id="cd00130">
    <property type="entry name" value="PAS"/>
    <property type="match status" value="2"/>
</dbReference>
<dbReference type="EMBL" id="MVBK01000056">
    <property type="protein sequence ID" value="OOG23934.1"/>
    <property type="molecule type" value="Genomic_DNA"/>
</dbReference>
<protein>
    <recommendedName>
        <fullName evidence="2">histidine kinase</fullName>
        <ecNumber evidence="2">2.7.13.3</ecNumber>
    </recommendedName>
</protein>
<dbReference type="STRING" id="108003.B1C78_09770"/>
<reference evidence="11 12" key="1">
    <citation type="submission" date="2017-02" db="EMBL/GenBank/DDBJ databases">
        <title>Genomic diversity within the haloalkaliphilic genus Thioalkalivibrio.</title>
        <authorList>
            <person name="Ahn A.-C."/>
            <person name="Meier-Kolthoff J."/>
            <person name="Overmars L."/>
            <person name="Richter M."/>
            <person name="Woyke T."/>
            <person name="Sorokin D.Y."/>
            <person name="Muyzer G."/>
        </authorList>
    </citation>
    <scope>NUCLEOTIDE SEQUENCE [LARGE SCALE GENOMIC DNA]</scope>
    <source>
        <strain evidence="11 12">ALJD</strain>
    </source>
</reference>
<dbReference type="GO" id="GO:0004673">
    <property type="term" value="F:protein histidine kinase activity"/>
    <property type="evidence" value="ECO:0007669"/>
    <property type="project" value="UniProtKB-EC"/>
</dbReference>
<dbReference type="PROSITE" id="PS50110">
    <property type="entry name" value="RESPONSE_REGULATORY"/>
    <property type="match status" value="1"/>
</dbReference>
<dbReference type="CDD" id="cd00156">
    <property type="entry name" value="REC"/>
    <property type="match status" value="1"/>
</dbReference>
<dbReference type="PROSITE" id="PS50113">
    <property type="entry name" value="PAC"/>
    <property type="match status" value="2"/>
</dbReference>
<gene>
    <name evidence="11" type="ORF">B1C78_09770</name>
</gene>
<dbReference type="PANTHER" id="PTHR43304">
    <property type="entry name" value="PHYTOCHROME-LIKE PROTEIN CPH1"/>
    <property type="match status" value="1"/>
</dbReference>
<sequence>MSKVPVRILLVEDDQVDRLACRRALAEHADYDFDLIEAETARQGLQLALRQTPDLVLLDYHLPDMSGLEFLAELRREHTELPVPVMMLTGTDNVGVAVEAMRAGAHDYLVKDSERQYLELLPAVIERVLREQRLRSEKRAAEAKFRTLVEQIPAITYIAALDVPGRLLYISPQVRRLGYSPQEWLEDPEGLLKLIHPEDRAAVHEAYAASYERSVPLRREYRIVTREGQTRWMLDEARIVQDGKGKPLFLQGVLIDITDKKQTEEELHYHRRRLEELVARRTEELEKQTELLRSANTNLVDEIGERRRLEAEATRYAREVQDLYDNAPCGYHSLDSDGVFTRVNDTELRWLGYERDEVIGRKFSDFLLPEGMATFEENFPRFKERGEIHNLEFDLLCKDGSLLPVALSATALRDEAG</sequence>
<dbReference type="InterPro" id="IPR011006">
    <property type="entry name" value="CheY-like_superfamily"/>
</dbReference>
<evidence type="ECO:0000256" key="2">
    <source>
        <dbReference type="ARBA" id="ARBA00012438"/>
    </source>
</evidence>
<dbReference type="InterPro" id="IPR001610">
    <property type="entry name" value="PAC"/>
</dbReference>
<dbReference type="SUPFAM" id="SSF52172">
    <property type="entry name" value="CheY-like"/>
    <property type="match status" value="1"/>
</dbReference>
<evidence type="ECO:0000256" key="4">
    <source>
        <dbReference type="ARBA" id="ARBA00022679"/>
    </source>
</evidence>
<dbReference type="PANTHER" id="PTHR43304:SF1">
    <property type="entry name" value="PAC DOMAIN-CONTAINING PROTEIN"/>
    <property type="match status" value="1"/>
</dbReference>
<dbReference type="Gene3D" id="3.40.50.2300">
    <property type="match status" value="1"/>
</dbReference>
<evidence type="ECO:0000259" key="8">
    <source>
        <dbReference type="PROSITE" id="PS50110"/>
    </source>
</evidence>
<dbReference type="InterPro" id="IPR052162">
    <property type="entry name" value="Sensor_kinase/Photoreceptor"/>
</dbReference>
<comment type="catalytic activity">
    <reaction evidence="1">
        <text>ATP + protein L-histidine = ADP + protein N-phospho-L-histidine.</text>
        <dbReference type="EC" id="2.7.13.3"/>
    </reaction>
</comment>
<keyword evidence="7" id="KW-0175">Coiled coil</keyword>